<comment type="subcellular location">
    <subcellularLocation>
        <location evidence="1">Cytoplasm</location>
    </subcellularLocation>
</comment>
<dbReference type="PANTHER" id="PTHR12626">
    <property type="entry name" value="PROGRAMMED CELL DEATH 4"/>
    <property type="match status" value="1"/>
</dbReference>
<evidence type="ECO:0000313" key="9">
    <source>
        <dbReference type="Proteomes" id="UP000316759"/>
    </source>
</evidence>
<keyword evidence="3" id="KW-0963">Cytoplasm</keyword>
<keyword evidence="9" id="KW-1185">Reference proteome</keyword>
<comment type="similarity">
    <text evidence="2">Belongs to the PDCD4 family.</text>
</comment>
<evidence type="ECO:0000256" key="5">
    <source>
        <dbReference type="ARBA" id="ARBA00023242"/>
    </source>
</evidence>
<organism evidence="8 9">
    <name type="scientific">Fasciola gigantica</name>
    <name type="common">Giant liver fluke</name>
    <dbReference type="NCBI Taxonomy" id="46835"/>
    <lineage>
        <taxon>Eukaryota</taxon>
        <taxon>Metazoa</taxon>
        <taxon>Spiralia</taxon>
        <taxon>Lophotrochozoa</taxon>
        <taxon>Platyhelminthes</taxon>
        <taxon>Trematoda</taxon>
        <taxon>Digenea</taxon>
        <taxon>Plagiorchiida</taxon>
        <taxon>Echinostomata</taxon>
        <taxon>Echinostomatoidea</taxon>
        <taxon>Fasciolidae</taxon>
        <taxon>Fasciola</taxon>
    </lineage>
</organism>
<dbReference type="STRING" id="46835.A0A504ZBU1"/>
<accession>A0A504ZBU1</accession>
<dbReference type="PANTHER" id="PTHR12626:SF0">
    <property type="entry name" value="PROGRAMMED CELL DEATH PROTEIN 4"/>
    <property type="match status" value="1"/>
</dbReference>
<dbReference type="Gene3D" id="1.25.40.180">
    <property type="match status" value="2"/>
</dbReference>
<comment type="caution">
    <text evidence="8">The sequence shown here is derived from an EMBL/GenBank/DDBJ whole genome shotgun (WGS) entry which is preliminary data.</text>
</comment>
<dbReference type="InterPro" id="IPR003891">
    <property type="entry name" value="Initiation_fac_eIF4g_MI"/>
</dbReference>
<protein>
    <submittedName>
        <fullName evidence="8">Programmed cell death protein 4</fullName>
    </submittedName>
</protein>
<dbReference type="SMART" id="SM00544">
    <property type="entry name" value="MA3"/>
    <property type="match status" value="2"/>
</dbReference>
<dbReference type="AlphaFoldDB" id="A0A504ZBU1"/>
<keyword evidence="5" id="KW-0539">Nucleus</keyword>
<evidence type="ECO:0000256" key="4">
    <source>
        <dbReference type="ARBA" id="ARBA00022737"/>
    </source>
</evidence>
<dbReference type="Proteomes" id="UP000316759">
    <property type="component" value="Unassembled WGS sequence"/>
</dbReference>
<sequence>MAEAKTEVLKEVEEDSAGEMTWQRPDFDKLRIAALLKHPHRKKRVHSASYSHSGVNGLTIDGIPSDVHALTAALRRSHVSANRVPYGKNSRKSRDGRRIPSKRKLSRFTHSGHAGGGKRLQDPTDVLDEIELDHDDPDYDSDANDPVTLVTLSPTPSDQEFERAFESLLKEFFIHGKTQDVVDTLSDMNLAPHQRRRIPYVAITLALQHKQTQYELTSELLSDMFGRILNQAQVQQGFLMVLNELGELTIDFPKASEHVGRFIARAMADDILPPRFIEFQKSVLSQTPVFANGDSKASSMENASPKPVCTPPAVATSDDLSPQSRMIARPATRNLSDSSNGTACVESASFGTTASSGIGSASSLTVASITNPGVVMSALVRAENLLTLSHAFSRLDNIWGVPVGPKATKMLIKKIRALLKVHLDSDDVDEATDALLELDSPHFHHELVFQSIIMAIELSTDDARHRIIHLLKDLCSSVVITQNQLALGVRRVYTELPDLQLDVPAAYVLMERFLTDAVNAGFLPKKLASEMPAKPRRRFISESDSMYRSGTKTYPI</sequence>
<dbReference type="SUPFAM" id="SSF48371">
    <property type="entry name" value="ARM repeat"/>
    <property type="match status" value="2"/>
</dbReference>
<evidence type="ECO:0000256" key="1">
    <source>
        <dbReference type="ARBA" id="ARBA00004496"/>
    </source>
</evidence>
<dbReference type="GO" id="GO:0045892">
    <property type="term" value="P:negative regulation of DNA-templated transcription"/>
    <property type="evidence" value="ECO:0007669"/>
    <property type="project" value="InterPro"/>
</dbReference>
<feature type="domain" description="MI" evidence="7">
    <location>
        <begin position="160"/>
        <end position="282"/>
    </location>
</feature>
<dbReference type="Pfam" id="PF02847">
    <property type="entry name" value="MA3"/>
    <property type="match status" value="2"/>
</dbReference>
<feature type="domain" description="MI" evidence="7">
    <location>
        <begin position="410"/>
        <end position="533"/>
    </location>
</feature>
<gene>
    <name evidence="8" type="ORF">FGIG_02296</name>
</gene>
<feature type="region of interest" description="Disordered" evidence="6">
    <location>
        <begin position="81"/>
        <end position="123"/>
    </location>
</feature>
<evidence type="ECO:0000313" key="8">
    <source>
        <dbReference type="EMBL" id="TPP66710.1"/>
    </source>
</evidence>
<evidence type="ECO:0000256" key="6">
    <source>
        <dbReference type="SAM" id="MobiDB-lite"/>
    </source>
</evidence>
<dbReference type="GO" id="GO:0005829">
    <property type="term" value="C:cytosol"/>
    <property type="evidence" value="ECO:0007669"/>
    <property type="project" value="TreeGrafter"/>
</dbReference>
<reference evidence="8 9" key="1">
    <citation type="submission" date="2019-04" db="EMBL/GenBank/DDBJ databases">
        <title>Annotation for the trematode Fasciola gigantica.</title>
        <authorList>
            <person name="Choi Y.-J."/>
        </authorList>
    </citation>
    <scope>NUCLEOTIDE SEQUENCE [LARGE SCALE GENOMIC DNA]</scope>
    <source>
        <strain evidence="8">Uganda_cow_1</strain>
    </source>
</reference>
<dbReference type="InterPro" id="IPR016024">
    <property type="entry name" value="ARM-type_fold"/>
</dbReference>
<dbReference type="GO" id="GO:0005634">
    <property type="term" value="C:nucleus"/>
    <property type="evidence" value="ECO:0007669"/>
    <property type="project" value="TreeGrafter"/>
</dbReference>
<evidence type="ECO:0000256" key="2">
    <source>
        <dbReference type="ARBA" id="ARBA00005497"/>
    </source>
</evidence>
<evidence type="ECO:0000256" key="3">
    <source>
        <dbReference type="ARBA" id="ARBA00022490"/>
    </source>
</evidence>
<keyword evidence="4" id="KW-0677">Repeat</keyword>
<dbReference type="PROSITE" id="PS51366">
    <property type="entry name" value="MI"/>
    <property type="match status" value="2"/>
</dbReference>
<proteinExistence type="inferred from homology"/>
<name>A0A504ZBU1_FASGI</name>
<evidence type="ECO:0000259" key="7">
    <source>
        <dbReference type="PROSITE" id="PS51366"/>
    </source>
</evidence>
<dbReference type="InterPro" id="IPR039778">
    <property type="entry name" value="PDCD4"/>
</dbReference>
<dbReference type="OrthoDB" id="414546at2759"/>
<feature type="region of interest" description="Disordered" evidence="6">
    <location>
        <begin position="294"/>
        <end position="320"/>
    </location>
</feature>
<dbReference type="EMBL" id="SUNJ01001479">
    <property type="protein sequence ID" value="TPP66710.1"/>
    <property type="molecule type" value="Genomic_DNA"/>
</dbReference>